<sequence length="180" mass="20241">MAEEELSEKFARREAIEKGEITDLKMSEGFNPYIEFSRKEIKEYEKHFKKAFECMGADSTRRRAASENVDTAFTNPRLTALTSEAVVRRRPAHSRGRPRALTHEYGCLFLHRAHERARSREECSQVYGAHGSLDSLAHALVAISTDELVRFELQIKAAGLLASLCTPRVQSSSALQAKDG</sequence>
<proteinExistence type="predicted"/>
<evidence type="ECO:0000313" key="1">
    <source>
        <dbReference type="EMBL" id="KAH7958733.1"/>
    </source>
</evidence>
<organism evidence="1 2">
    <name type="scientific">Dermacentor silvarum</name>
    <name type="common">Tick</name>
    <dbReference type="NCBI Taxonomy" id="543639"/>
    <lineage>
        <taxon>Eukaryota</taxon>
        <taxon>Metazoa</taxon>
        <taxon>Ecdysozoa</taxon>
        <taxon>Arthropoda</taxon>
        <taxon>Chelicerata</taxon>
        <taxon>Arachnida</taxon>
        <taxon>Acari</taxon>
        <taxon>Parasitiformes</taxon>
        <taxon>Ixodida</taxon>
        <taxon>Ixodoidea</taxon>
        <taxon>Ixodidae</taxon>
        <taxon>Rhipicephalinae</taxon>
        <taxon>Dermacentor</taxon>
    </lineage>
</organism>
<dbReference type="EMBL" id="CM023472">
    <property type="protein sequence ID" value="KAH7958733.1"/>
    <property type="molecule type" value="Genomic_DNA"/>
</dbReference>
<accession>A0ACB8D2Z0</accession>
<gene>
    <name evidence="1" type="ORF">HPB49_004389</name>
</gene>
<protein>
    <submittedName>
        <fullName evidence="1">Uncharacterized protein</fullName>
    </submittedName>
</protein>
<reference evidence="1" key="1">
    <citation type="submission" date="2020-05" db="EMBL/GenBank/DDBJ databases">
        <title>Large-scale comparative analyses of tick genomes elucidate their genetic diversity and vector capacities.</title>
        <authorList>
            <person name="Jia N."/>
            <person name="Wang J."/>
            <person name="Shi W."/>
            <person name="Du L."/>
            <person name="Sun Y."/>
            <person name="Zhan W."/>
            <person name="Jiang J."/>
            <person name="Wang Q."/>
            <person name="Zhang B."/>
            <person name="Ji P."/>
            <person name="Sakyi L.B."/>
            <person name="Cui X."/>
            <person name="Yuan T."/>
            <person name="Jiang B."/>
            <person name="Yang W."/>
            <person name="Lam T.T.-Y."/>
            <person name="Chang Q."/>
            <person name="Ding S."/>
            <person name="Wang X."/>
            <person name="Zhu J."/>
            <person name="Ruan X."/>
            <person name="Zhao L."/>
            <person name="Wei J."/>
            <person name="Que T."/>
            <person name="Du C."/>
            <person name="Cheng J."/>
            <person name="Dai P."/>
            <person name="Han X."/>
            <person name="Huang E."/>
            <person name="Gao Y."/>
            <person name="Liu J."/>
            <person name="Shao H."/>
            <person name="Ye R."/>
            <person name="Li L."/>
            <person name="Wei W."/>
            <person name="Wang X."/>
            <person name="Wang C."/>
            <person name="Yang T."/>
            <person name="Huo Q."/>
            <person name="Li W."/>
            <person name="Guo W."/>
            <person name="Chen H."/>
            <person name="Zhou L."/>
            <person name="Ni X."/>
            <person name="Tian J."/>
            <person name="Zhou Y."/>
            <person name="Sheng Y."/>
            <person name="Liu T."/>
            <person name="Pan Y."/>
            <person name="Xia L."/>
            <person name="Li J."/>
            <person name="Zhao F."/>
            <person name="Cao W."/>
        </authorList>
    </citation>
    <scope>NUCLEOTIDE SEQUENCE</scope>
    <source>
        <strain evidence="1">Dsil-2018</strain>
    </source>
</reference>
<name>A0ACB8D2Z0_DERSI</name>
<comment type="caution">
    <text evidence="1">The sequence shown here is derived from an EMBL/GenBank/DDBJ whole genome shotgun (WGS) entry which is preliminary data.</text>
</comment>
<evidence type="ECO:0000313" key="2">
    <source>
        <dbReference type="Proteomes" id="UP000821865"/>
    </source>
</evidence>
<dbReference type="Proteomes" id="UP000821865">
    <property type="component" value="Chromosome 3"/>
</dbReference>
<keyword evidence="2" id="KW-1185">Reference proteome</keyword>